<keyword evidence="6" id="KW-0539">Nucleus</keyword>
<sequence length="484" mass="54614">MEEEDGSPNSLSKSQNQSHSQGGTTERNMKKKKNKKHSLPLRMFISVDGDDVVRPDCPNASNPFHKCADYCSLRTSDQAKKQEGSKGVKKVVEARRHVDPNCRHASNPYHSCGPYCYEDEGESSYSSYSSSSFRQLKGEKKEEVKKTGDVDPMCKNASNPFHKCSDYCFRGSTDERKESVKDVGKGRDGDETKSNGNLNCPNASNPFHVCGSYCLPVIPKKGQNKGNIKKPTESSNCKYASNPFHNCSEFCSSGEGGFVPKKPEKRNVYSNPEKVSVKTDETVEVSTEAVKVSEKKPISRNSSTSCSESSKEHFQSFYEQELLERFGILRGNEDDLVETEKREMHLKHIDSFDLNHQFIAHCRQSNHEDFYQFEKVLIAEKSMGDWQMQDNQWINTCNSDGKISAYCLQKPSHESNQSEDGKTVIPSSSTIRFALLLLSVLYYIAHVIITGGVAMDQNTSRSKERKDEKTRCNVNCFDEMNRDM</sequence>
<feature type="compositionally biased region" description="Basic and acidic residues" evidence="7">
    <location>
        <begin position="178"/>
        <end position="193"/>
    </location>
</feature>
<protein>
    <submittedName>
        <fullName evidence="10">Uncharacterized protein LOC120258076 isoform X1</fullName>
    </submittedName>
</protein>
<evidence type="ECO:0000256" key="3">
    <source>
        <dbReference type="ARBA" id="ARBA00022664"/>
    </source>
</evidence>
<keyword evidence="5" id="KW-0508">mRNA splicing</keyword>
<evidence type="ECO:0000256" key="1">
    <source>
        <dbReference type="ARBA" id="ARBA00004123"/>
    </source>
</evidence>
<dbReference type="PANTHER" id="PTHR13264:SF6">
    <property type="entry name" value="OS06G0711100 PROTEIN"/>
    <property type="match status" value="1"/>
</dbReference>
<feature type="compositionally biased region" description="Basic residues" evidence="7">
    <location>
        <begin position="29"/>
        <end position="39"/>
    </location>
</feature>
<evidence type="ECO:0000256" key="7">
    <source>
        <dbReference type="SAM" id="MobiDB-lite"/>
    </source>
</evidence>
<dbReference type="GO" id="GO:0008380">
    <property type="term" value="P:RNA splicing"/>
    <property type="evidence" value="ECO:0007669"/>
    <property type="project" value="UniProtKB-KW"/>
</dbReference>
<dbReference type="GO" id="GO:0071014">
    <property type="term" value="C:post-mRNA release spliceosomal complex"/>
    <property type="evidence" value="ECO:0007669"/>
    <property type="project" value="TreeGrafter"/>
</dbReference>
<dbReference type="InterPro" id="IPR013260">
    <property type="entry name" value="mRNA_splic_SYF2"/>
</dbReference>
<organism evidence="9 10">
    <name type="scientific">Dioscorea cayennensis subsp. rotundata</name>
    <name type="common">White Guinea yam</name>
    <name type="synonym">Dioscorea rotundata</name>
    <dbReference type="NCBI Taxonomy" id="55577"/>
    <lineage>
        <taxon>Eukaryota</taxon>
        <taxon>Viridiplantae</taxon>
        <taxon>Streptophyta</taxon>
        <taxon>Embryophyta</taxon>
        <taxon>Tracheophyta</taxon>
        <taxon>Spermatophyta</taxon>
        <taxon>Magnoliopsida</taxon>
        <taxon>Liliopsida</taxon>
        <taxon>Dioscoreales</taxon>
        <taxon>Dioscoreaceae</taxon>
        <taxon>Dioscorea</taxon>
    </lineage>
</organism>
<evidence type="ECO:0000256" key="6">
    <source>
        <dbReference type="ARBA" id="ARBA00023242"/>
    </source>
</evidence>
<comment type="subcellular location">
    <subcellularLocation>
        <location evidence="1">Nucleus</location>
    </subcellularLocation>
</comment>
<evidence type="ECO:0000256" key="8">
    <source>
        <dbReference type="SAM" id="Phobius"/>
    </source>
</evidence>
<keyword evidence="8" id="KW-0812">Transmembrane</keyword>
<keyword evidence="8" id="KW-1133">Transmembrane helix</keyword>
<dbReference type="GeneID" id="120258076"/>
<keyword evidence="9" id="KW-1185">Reference proteome</keyword>
<feature type="region of interest" description="Disordered" evidence="7">
    <location>
        <begin position="1"/>
        <end position="41"/>
    </location>
</feature>
<dbReference type="AlphaFoldDB" id="A0AB40B228"/>
<evidence type="ECO:0000313" key="9">
    <source>
        <dbReference type="Proteomes" id="UP001515500"/>
    </source>
</evidence>
<dbReference type="GO" id="GO:0071013">
    <property type="term" value="C:catalytic step 2 spliceosome"/>
    <property type="evidence" value="ECO:0007669"/>
    <property type="project" value="TreeGrafter"/>
</dbReference>
<dbReference type="GO" id="GO:0006397">
    <property type="term" value="P:mRNA processing"/>
    <property type="evidence" value="ECO:0007669"/>
    <property type="project" value="UniProtKB-KW"/>
</dbReference>
<comment type="similarity">
    <text evidence="2">Belongs to the SYF2 family.</text>
</comment>
<feature type="compositionally biased region" description="Polar residues" evidence="7">
    <location>
        <begin position="7"/>
        <end position="26"/>
    </location>
</feature>
<feature type="region of interest" description="Disordered" evidence="7">
    <location>
        <begin position="178"/>
        <end position="197"/>
    </location>
</feature>
<reference evidence="10" key="1">
    <citation type="submission" date="2025-08" db="UniProtKB">
        <authorList>
            <consortium name="RefSeq"/>
        </authorList>
    </citation>
    <scope>IDENTIFICATION</scope>
</reference>
<proteinExistence type="inferred from homology"/>
<evidence type="ECO:0000313" key="10">
    <source>
        <dbReference type="RefSeq" id="XP_039121352.1"/>
    </source>
</evidence>
<evidence type="ECO:0000256" key="5">
    <source>
        <dbReference type="ARBA" id="ARBA00023187"/>
    </source>
</evidence>
<keyword evidence="4" id="KW-0747">Spliceosome</keyword>
<dbReference type="RefSeq" id="XP_039121352.1">
    <property type="nucleotide sequence ID" value="XM_039265418.1"/>
</dbReference>
<accession>A0AB40B228</accession>
<dbReference type="PANTHER" id="PTHR13264">
    <property type="entry name" value="GCIP-INTERACTING PROTEIN P29"/>
    <property type="match status" value="1"/>
</dbReference>
<evidence type="ECO:0000256" key="4">
    <source>
        <dbReference type="ARBA" id="ARBA00022728"/>
    </source>
</evidence>
<keyword evidence="3" id="KW-0507">mRNA processing</keyword>
<gene>
    <name evidence="10" type="primary">LOC120258076</name>
</gene>
<evidence type="ECO:0000256" key="2">
    <source>
        <dbReference type="ARBA" id="ARBA00010028"/>
    </source>
</evidence>
<dbReference type="Proteomes" id="UP001515500">
    <property type="component" value="Chromosome 4"/>
</dbReference>
<keyword evidence="8" id="KW-0472">Membrane</keyword>
<name>A0AB40B228_DIOCR</name>
<feature type="transmembrane region" description="Helical" evidence="8">
    <location>
        <begin position="433"/>
        <end position="455"/>
    </location>
</feature>
<dbReference type="GO" id="GO:0000974">
    <property type="term" value="C:Prp19 complex"/>
    <property type="evidence" value="ECO:0007669"/>
    <property type="project" value="TreeGrafter"/>
</dbReference>